<dbReference type="Pfam" id="PF00618">
    <property type="entry name" value="RasGEF_N"/>
    <property type="match status" value="1"/>
</dbReference>
<feature type="region of interest" description="Disordered" evidence="3">
    <location>
        <begin position="796"/>
        <end position="815"/>
    </location>
</feature>
<dbReference type="InterPro" id="IPR008937">
    <property type="entry name" value="Ras-like_GEF"/>
</dbReference>
<dbReference type="KEGG" id="ovi:T265_04006"/>
<dbReference type="SMART" id="SM00147">
    <property type="entry name" value="RasGEF"/>
    <property type="match status" value="1"/>
</dbReference>
<dbReference type="InterPro" id="IPR000651">
    <property type="entry name" value="Ras-like_Gua-exchang_fac_N"/>
</dbReference>
<protein>
    <recommendedName>
        <fullName evidence="8">Ras-GEF domain-containing protein</fullName>
    </recommendedName>
</protein>
<feature type="compositionally biased region" description="Pro residues" evidence="3">
    <location>
        <begin position="336"/>
        <end position="346"/>
    </location>
</feature>
<sequence length="1343" mass="148416">MPKKDQDITKGGIPSADVALKDIVTDPHKLVTHGKDKKGFWPRQIFRRKKNVPLPSIDIPKIQANLITDLSALASQLVVTVTVSDHTKWVNRMTECLSLVRRHVASGAACIQPFLLTAGSASVSTNYRPAMEKLSDFHDAYVAFLDWINSVSSVDNLARVTPGSNLIDGSTRCRGQALFNTLQFSTLAVFDFLQVSGFTSAVDPTQWEALSHGHFPKEVDCSQPTSTASPVKIDEKVASCDMLTDSDRALLARLWSQVDALSESDQSHAPPQKPPHPHDTQPDPTATRSSSTRRRSHLINDPGLSSYLASLASAILPPILESTPFSTSPNDSVPESPLPPPPPPPKRSVSSHCAGVSDGTEITHHAVNVAADSLEIPVKKSQNPSRWSSALPDRPPDLRSDPRKNRSLFVSHDTPSTTNRPLPGTPVSPASSLSSLGPTPQAPFYTKSVTSVIPTQLSGIPNPLDDHHMQENIAAVAMRLNSANTKTEKPEMLNPFLPEANVAFFRLHSASTNGDDQASGQQRPPTGITSCSAVKDTDGLFSGNQPVCHSEIKTNIEDDSELIEANGKKYRRYFQRHVVIERHRLRQVPVCVRVRMFVVVAPSLPDGTGPDLSRAVFASGVPNVDTPSVPAQSNSPCSEPPSPTDETDSLIGLSDTRSHKSLHSVKNETSFESSRETDDHSSEVDEEPSPMKPPIPNIPSRSESLRPLTQYMFQFGLTETDPEADRRLSVNLTNFFRSSWDIQESAEGPHQRLKKMSYVQTYAQPTPDGDVHRSTSVQHTCSVRLVGGLEALRDGASAGVASETEDDSKVLQPDDTGDQMEVARSEDLPEPVQISESFSSLQKTPKVVESTPTEFPICREILGLIKADEYLVWTDSESHKEVSVHAGSIDALIVYLTSFGSMSPSYYLFSEAFLFTYRAFMSPADLVKRLIIRYKLFRDDAAHTLVHRQAHAKVRSATGSTLVSVVSRLREDLTPELQSKLMKFKKSLISDKARSLAKYLDVNIQNQLAWQKRQQEEQAQALLEEQQKTLHQKPEPDVSNGHSAPTESISAASDSEDAPTVAPPKPPERYGSAKPLPLEPTARGSKLPPEDSPPEPNILSFSSQDIAEQMTFLEAQKYSRIQISELLNIRNLERGKAPSVSACALHFSSLSNWATHQILGAPASDRDKIANKLMDVMEHLHTLQNFSSYLSILCSFMLIPDNVFSKKTHARLNLVKPYMQPPHFSKYRRELEVATPPLIPYLGLMMQNLIVLAQGNPLFHSSPPPSLENIHKPEHGPIVNFWRCWKHFLIIHFIVKQENMDPEKAHYNITPKSQVLDFLNDFKDSPSEEDLRRLANKLRRGEI</sequence>
<dbReference type="InterPro" id="IPR036964">
    <property type="entry name" value="RASGEF_cat_dom_sf"/>
</dbReference>
<dbReference type="EMBL" id="KL596680">
    <property type="protein sequence ID" value="KER29345.1"/>
    <property type="molecule type" value="Genomic_DNA"/>
</dbReference>
<evidence type="ECO:0000259" key="5">
    <source>
        <dbReference type="PROSITE" id="PS50212"/>
    </source>
</evidence>
<evidence type="ECO:0000256" key="1">
    <source>
        <dbReference type="ARBA" id="ARBA00022658"/>
    </source>
</evidence>
<keyword evidence="1 2" id="KW-0344">Guanine-nucleotide releasing factor</keyword>
<dbReference type="PROSITE" id="PS50212">
    <property type="entry name" value="RASGEF_NTER"/>
    <property type="match status" value="1"/>
</dbReference>
<dbReference type="InterPro" id="IPR001895">
    <property type="entry name" value="RASGEF_cat_dom"/>
</dbReference>
<evidence type="ECO:0000256" key="2">
    <source>
        <dbReference type="PROSITE-ProRule" id="PRU00168"/>
    </source>
</evidence>
<dbReference type="STRING" id="6198.A0A075A1B7"/>
<dbReference type="GO" id="GO:0005886">
    <property type="term" value="C:plasma membrane"/>
    <property type="evidence" value="ECO:0007669"/>
    <property type="project" value="TreeGrafter"/>
</dbReference>
<feature type="compositionally biased region" description="Basic and acidic residues" evidence="3">
    <location>
        <begin position="673"/>
        <end position="683"/>
    </location>
</feature>
<dbReference type="OrthoDB" id="25179at2759"/>
<dbReference type="GO" id="GO:0007265">
    <property type="term" value="P:Ras protein signal transduction"/>
    <property type="evidence" value="ECO:0007669"/>
    <property type="project" value="TreeGrafter"/>
</dbReference>
<dbReference type="SUPFAM" id="SSF48366">
    <property type="entry name" value="Ras GEF"/>
    <property type="match status" value="1"/>
</dbReference>
<dbReference type="Gene3D" id="1.20.870.10">
    <property type="entry name" value="Son of sevenless (SoS) protein Chain: S domain 1"/>
    <property type="match status" value="1"/>
</dbReference>
<feature type="compositionally biased region" description="Basic and acidic residues" evidence="3">
    <location>
        <begin position="394"/>
        <end position="404"/>
    </location>
</feature>
<gene>
    <name evidence="6" type="ORF">T265_04006</name>
</gene>
<dbReference type="RefSeq" id="XP_009166888.1">
    <property type="nucleotide sequence ID" value="XM_009168624.1"/>
</dbReference>
<keyword evidence="7" id="KW-1185">Reference proteome</keyword>
<dbReference type="Gene3D" id="1.10.840.10">
    <property type="entry name" value="Ras guanine-nucleotide exchange factors catalytic domain"/>
    <property type="match status" value="1"/>
</dbReference>
<dbReference type="Pfam" id="PF00617">
    <property type="entry name" value="RasGEF"/>
    <property type="match status" value="1"/>
</dbReference>
<feature type="compositionally biased region" description="Polar residues" evidence="3">
    <location>
        <begin position="625"/>
        <end position="637"/>
    </location>
</feature>
<dbReference type="CDD" id="cd06224">
    <property type="entry name" value="REM"/>
    <property type="match status" value="1"/>
</dbReference>
<accession>A0A075A1B7</accession>
<feature type="region of interest" description="Disordered" evidence="3">
    <location>
        <begin position="322"/>
        <end position="356"/>
    </location>
</feature>
<dbReference type="GeneID" id="20318192"/>
<evidence type="ECO:0000259" key="4">
    <source>
        <dbReference type="PROSITE" id="PS50009"/>
    </source>
</evidence>
<dbReference type="InterPro" id="IPR023578">
    <property type="entry name" value="Ras_GEF_dom_sf"/>
</dbReference>
<organism evidence="6 7">
    <name type="scientific">Opisthorchis viverrini</name>
    <name type="common">Southeast Asian liver fluke</name>
    <dbReference type="NCBI Taxonomy" id="6198"/>
    <lineage>
        <taxon>Eukaryota</taxon>
        <taxon>Metazoa</taxon>
        <taxon>Spiralia</taxon>
        <taxon>Lophotrochozoa</taxon>
        <taxon>Platyhelminthes</taxon>
        <taxon>Trematoda</taxon>
        <taxon>Digenea</taxon>
        <taxon>Opisthorchiida</taxon>
        <taxon>Opisthorchiata</taxon>
        <taxon>Opisthorchiidae</taxon>
        <taxon>Opisthorchis</taxon>
    </lineage>
</organism>
<dbReference type="PROSITE" id="PS50009">
    <property type="entry name" value="RASGEF_CAT"/>
    <property type="match status" value="1"/>
</dbReference>
<name>A0A075A1B7_OPIVI</name>
<evidence type="ECO:0000313" key="6">
    <source>
        <dbReference type="EMBL" id="KER29345.1"/>
    </source>
</evidence>
<reference evidence="6 7" key="1">
    <citation type="submission" date="2013-11" db="EMBL/GenBank/DDBJ databases">
        <title>Opisthorchis viverrini - life in the bile duct.</title>
        <authorList>
            <person name="Young N.D."/>
            <person name="Nagarajan N."/>
            <person name="Lin S.J."/>
            <person name="Korhonen P.K."/>
            <person name="Jex A.R."/>
            <person name="Hall R.S."/>
            <person name="Safavi-Hemami H."/>
            <person name="Kaewkong W."/>
            <person name="Bertrand D."/>
            <person name="Gao S."/>
            <person name="Seet Q."/>
            <person name="Wongkham S."/>
            <person name="Teh B.T."/>
            <person name="Wongkham C."/>
            <person name="Intapan P.M."/>
            <person name="Maleewong W."/>
            <person name="Yang X."/>
            <person name="Hu M."/>
            <person name="Wang Z."/>
            <person name="Hofmann A."/>
            <person name="Sternberg P.W."/>
            <person name="Tan P."/>
            <person name="Wang J."/>
            <person name="Gasser R.B."/>
        </authorList>
    </citation>
    <scope>NUCLEOTIDE SEQUENCE [LARGE SCALE GENOMIC DNA]</scope>
</reference>
<feature type="region of interest" description="Disordered" evidence="3">
    <location>
        <begin position="623"/>
        <end position="704"/>
    </location>
</feature>
<evidence type="ECO:0008006" key="8">
    <source>
        <dbReference type="Google" id="ProtNLM"/>
    </source>
</evidence>
<feature type="region of interest" description="Disordered" evidence="3">
    <location>
        <begin position="261"/>
        <end position="301"/>
    </location>
</feature>
<evidence type="ECO:0000256" key="3">
    <source>
        <dbReference type="SAM" id="MobiDB-lite"/>
    </source>
</evidence>
<proteinExistence type="predicted"/>
<dbReference type="PANTHER" id="PTHR23113:SF224">
    <property type="entry name" value="RAP GUANINE NUCLEOTIDE EXCHANGE FACTOR 1"/>
    <property type="match status" value="1"/>
</dbReference>
<dbReference type="PANTHER" id="PTHR23113">
    <property type="entry name" value="GUANINE NUCLEOTIDE EXCHANGE FACTOR"/>
    <property type="match status" value="1"/>
</dbReference>
<feature type="compositionally biased region" description="Polar residues" evidence="3">
    <location>
        <begin position="428"/>
        <end position="438"/>
    </location>
</feature>
<feature type="domain" description="Ras-GEF" evidence="4">
    <location>
        <begin position="1102"/>
        <end position="1331"/>
    </location>
</feature>
<dbReference type="GO" id="GO:0005085">
    <property type="term" value="F:guanyl-nucleotide exchange factor activity"/>
    <property type="evidence" value="ECO:0007669"/>
    <property type="project" value="UniProtKB-KW"/>
</dbReference>
<dbReference type="Proteomes" id="UP000054324">
    <property type="component" value="Unassembled WGS sequence"/>
</dbReference>
<feature type="compositionally biased region" description="Basic and acidic residues" evidence="3">
    <location>
        <begin position="1027"/>
        <end position="1036"/>
    </location>
</feature>
<feature type="region of interest" description="Disordered" evidence="3">
    <location>
        <begin position="373"/>
        <end position="439"/>
    </location>
</feature>
<evidence type="ECO:0000313" key="7">
    <source>
        <dbReference type="Proteomes" id="UP000054324"/>
    </source>
</evidence>
<dbReference type="CTD" id="20318192"/>
<feature type="domain" description="N-terminal Ras-GEF" evidence="5">
    <location>
        <begin position="880"/>
        <end position="1008"/>
    </location>
</feature>
<feature type="region of interest" description="Disordered" evidence="3">
    <location>
        <begin position="1027"/>
        <end position="1100"/>
    </location>
</feature>